<organism evidence="3 4">
    <name type="scientific">Pseudomonas zhanjiangensis</name>
    <dbReference type="NCBI Taxonomy" id="3239015"/>
    <lineage>
        <taxon>Bacteria</taxon>
        <taxon>Pseudomonadati</taxon>
        <taxon>Pseudomonadota</taxon>
        <taxon>Gammaproteobacteria</taxon>
        <taxon>Pseudomonadales</taxon>
        <taxon>Pseudomonadaceae</taxon>
        <taxon>Pseudomonas</taxon>
    </lineage>
</organism>
<protein>
    <submittedName>
        <fullName evidence="3">PA2779 family protein</fullName>
    </submittedName>
</protein>
<gene>
    <name evidence="3" type="ORF">AB5S05_08670</name>
</gene>
<keyword evidence="1" id="KW-0472">Membrane</keyword>
<dbReference type="Pfam" id="PF20332">
    <property type="entry name" value="DUF6627"/>
    <property type="match status" value="1"/>
</dbReference>
<feature type="signal peptide" evidence="2">
    <location>
        <begin position="1"/>
        <end position="29"/>
    </location>
</feature>
<dbReference type="InterPro" id="IPR046735">
    <property type="entry name" value="PA2779-like"/>
</dbReference>
<accession>A0ABV3YU78</accession>
<keyword evidence="1" id="KW-0812">Transmembrane</keyword>
<name>A0ABV3YU78_9PSED</name>
<dbReference type="RefSeq" id="WP_369287102.1">
    <property type="nucleotide sequence ID" value="NZ_JBFTEG010000005.1"/>
</dbReference>
<feature type="chain" id="PRO_5047105024" evidence="2">
    <location>
        <begin position="30"/>
        <end position="120"/>
    </location>
</feature>
<evidence type="ECO:0000256" key="2">
    <source>
        <dbReference type="SAM" id="SignalP"/>
    </source>
</evidence>
<dbReference type="EMBL" id="JBFTEG010000005">
    <property type="protein sequence ID" value="MEX6502130.1"/>
    <property type="molecule type" value="Genomic_DNA"/>
</dbReference>
<sequence>MKVPSIRCKLVITVLAASMLAATSLPSYSGMIGTQEALAEHDHSADRDKLQAFLDRDDVRAQLLAMDVPPAAAKERVNALTSSEAASLAQRIDTLPAAGALSGNDFVIILLVAILVALIL</sequence>
<keyword evidence="1" id="KW-1133">Transmembrane helix</keyword>
<feature type="transmembrane region" description="Helical" evidence="1">
    <location>
        <begin position="97"/>
        <end position="119"/>
    </location>
</feature>
<keyword evidence="4" id="KW-1185">Reference proteome</keyword>
<reference evidence="3 4" key="1">
    <citation type="submission" date="2024-07" db="EMBL/GenBank/DDBJ databases">
        <authorList>
            <person name="Li M."/>
        </authorList>
    </citation>
    <scope>NUCLEOTIDE SEQUENCE [LARGE SCALE GENOMIC DNA]</scope>
    <source>
        <strain evidence="3 4">25A3E</strain>
    </source>
</reference>
<evidence type="ECO:0000313" key="4">
    <source>
        <dbReference type="Proteomes" id="UP001560296"/>
    </source>
</evidence>
<evidence type="ECO:0000256" key="1">
    <source>
        <dbReference type="SAM" id="Phobius"/>
    </source>
</evidence>
<comment type="caution">
    <text evidence="3">The sequence shown here is derived from an EMBL/GenBank/DDBJ whole genome shotgun (WGS) entry which is preliminary data.</text>
</comment>
<dbReference type="Proteomes" id="UP001560296">
    <property type="component" value="Unassembled WGS sequence"/>
</dbReference>
<dbReference type="NCBIfam" id="NF033919">
    <property type="entry name" value="PA2779_fam"/>
    <property type="match status" value="1"/>
</dbReference>
<proteinExistence type="predicted"/>
<evidence type="ECO:0000313" key="3">
    <source>
        <dbReference type="EMBL" id="MEX6502130.1"/>
    </source>
</evidence>
<keyword evidence="2" id="KW-0732">Signal</keyword>